<dbReference type="RefSeq" id="WP_005222517.1">
    <property type="nucleotide sequence ID" value="NZ_CP007031.1"/>
</dbReference>
<dbReference type="Gene3D" id="3.30.70.100">
    <property type="match status" value="1"/>
</dbReference>
<keyword evidence="4" id="KW-1185">Reference proteome</keyword>
<gene>
    <name evidence="3" type="ORF">MARPU_02435</name>
</gene>
<evidence type="ECO:0000313" key="4">
    <source>
        <dbReference type="Proteomes" id="UP000005275"/>
    </source>
</evidence>
<proteinExistence type="predicted"/>
<dbReference type="Proteomes" id="UP000005275">
    <property type="component" value="Chromosome"/>
</dbReference>
<dbReference type="HOGENOM" id="CLU_134973_5_3_6"/>
<sequence length="66" mass="6773">MSQQLKITGLSCQHCERRVGEALVAVAGVESVSIDLEAGRARVEGAAESATLIAAVEAAGYQAEPC</sequence>
<dbReference type="InterPro" id="IPR006121">
    <property type="entry name" value="HMA_dom"/>
</dbReference>
<organism evidence="3 4">
    <name type="scientific">Marichromatium purpuratum 984</name>
    <dbReference type="NCBI Taxonomy" id="765910"/>
    <lineage>
        <taxon>Bacteria</taxon>
        <taxon>Pseudomonadati</taxon>
        <taxon>Pseudomonadota</taxon>
        <taxon>Gammaproteobacteria</taxon>
        <taxon>Chromatiales</taxon>
        <taxon>Chromatiaceae</taxon>
        <taxon>Marichromatium</taxon>
    </lineage>
</organism>
<dbReference type="AlphaFoldDB" id="W0E001"/>
<dbReference type="KEGG" id="mpur:MARPU_02435"/>
<dbReference type="EMBL" id="CP007031">
    <property type="protein sequence ID" value="AHF02848.1"/>
    <property type="molecule type" value="Genomic_DNA"/>
</dbReference>
<dbReference type="STRING" id="765910.MARPU_02435"/>
<evidence type="ECO:0000256" key="1">
    <source>
        <dbReference type="ARBA" id="ARBA00022723"/>
    </source>
</evidence>
<feature type="domain" description="HMA" evidence="2">
    <location>
        <begin position="1"/>
        <end position="64"/>
    </location>
</feature>
<dbReference type="InterPro" id="IPR036163">
    <property type="entry name" value="HMA_dom_sf"/>
</dbReference>
<evidence type="ECO:0000259" key="2">
    <source>
        <dbReference type="PROSITE" id="PS50846"/>
    </source>
</evidence>
<protein>
    <submittedName>
        <fullName evidence="3">Heavy metal transporter</fullName>
    </submittedName>
</protein>
<keyword evidence="1" id="KW-0479">Metal-binding</keyword>
<dbReference type="CDD" id="cd00371">
    <property type="entry name" value="HMA"/>
    <property type="match status" value="1"/>
</dbReference>
<reference evidence="3 4" key="1">
    <citation type="submission" date="2013-12" db="EMBL/GenBank/DDBJ databases">
        <authorList>
            <consortium name="DOE Joint Genome Institute"/>
            <person name="Bryant D.A."/>
            <person name="Huntemann M."/>
            <person name="Han J."/>
            <person name="Chen A."/>
            <person name="Kyrpides N."/>
            <person name="Mavromatis K."/>
            <person name="Markowitz V."/>
            <person name="Palaniappan K."/>
            <person name="Ivanova N."/>
            <person name="Schaumberg A."/>
            <person name="Pati A."/>
            <person name="Liolios K."/>
            <person name="Nordberg H.P."/>
            <person name="Cantor M.N."/>
            <person name="Hua S.X."/>
            <person name="Woyke T."/>
        </authorList>
    </citation>
    <scope>NUCLEOTIDE SEQUENCE [LARGE SCALE GENOMIC DNA]</scope>
    <source>
        <strain evidence="3 4">984</strain>
    </source>
</reference>
<evidence type="ECO:0000313" key="3">
    <source>
        <dbReference type="EMBL" id="AHF02848.1"/>
    </source>
</evidence>
<dbReference type="PROSITE" id="PS50846">
    <property type="entry name" value="HMA_2"/>
    <property type="match status" value="1"/>
</dbReference>
<dbReference type="SUPFAM" id="SSF55008">
    <property type="entry name" value="HMA, heavy metal-associated domain"/>
    <property type="match status" value="1"/>
</dbReference>
<name>W0E001_MARPU</name>
<accession>W0E001</accession>
<dbReference type="eggNOG" id="COG2608">
    <property type="taxonomic scope" value="Bacteria"/>
</dbReference>
<dbReference type="PROSITE" id="PS01047">
    <property type="entry name" value="HMA_1"/>
    <property type="match status" value="1"/>
</dbReference>
<dbReference type="Pfam" id="PF00403">
    <property type="entry name" value="HMA"/>
    <property type="match status" value="1"/>
</dbReference>
<dbReference type="InterPro" id="IPR017969">
    <property type="entry name" value="Heavy-metal-associated_CS"/>
</dbReference>
<dbReference type="GO" id="GO:0046872">
    <property type="term" value="F:metal ion binding"/>
    <property type="evidence" value="ECO:0007669"/>
    <property type="project" value="UniProtKB-KW"/>
</dbReference>